<dbReference type="SUPFAM" id="SSF53448">
    <property type="entry name" value="Nucleotide-diphospho-sugar transferases"/>
    <property type="match status" value="1"/>
</dbReference>
<evidence type="ECO:0000313" key="2">
    <source>
        <dbReference type="EMBL" id="MDH6059844.1"/>
    </source>
</evidence>
<dbReference type="Pfam" id="PF13489">
    <property type="entry name" value="Methyltransf_23"/>
    <property type="match status" value="1"/>
</dbReference>
<proteinExistence type="predicted"/>
<dbReference type="SUPFAM" id="SSF53756">
    <property type="entry name" value="UDP-Glycosyltransferase/glycogen phosphorylase"/>
    <property type="match status" value="1"/>
</dbReference>
<keyword evidence="1 2" id="KW-0808">Transferase</keyword>
<keyword evidence="3" id="KW-1185">Reference proteome</keyword>
<dbReference type="GO" id="GO:0009103">
    <property type="term" value="P:lipopolysaccharide biosynthetic process"/>
    <property type="evidence" value="ECO:0007669"/>
    <property type="project" value="TreeGrafter"/>
</dbReference>
<dbReference type="CDD" id="cd03809">
    <property type="entry name" value="GT4_MtfB-like"/>
    <property type="match status" value="1"/>
</dbReference>
<dbReference type="EMBL" id="JANQDH010000034">
    <property type="protein sequence ID" value="MDH6059844.1"/>
    <property type="molecule type" value="Genomic_DNA"/>
</dbReference>
<dbReference type="PANTHER" id="PTHR46401:SF2">
    <property type="entry name" value="GLYCOSYLTRANSFERASE WBBK-RELATED"/>
    <property type="match status" value="1"/>
</dbReference>
<comment type="caution">
    <text evidence="2">The sequence shown here is derived from an EMBL/GenBank/DDBJ whole genome shotgun (WGS) entry which is preliminary data.</text>
</comment>
<dbReference type="GO" id="GO:0016757">
    <property type="term" value="F:glycosyltransferase activity"/>
    <property type="evidence" value="ECO:0007669"/>
    <property type="project" value="UniProtKB-KW"/>
</dbReference>
<dbReference type="InterPro" id="IPR029063">
    <property type="entry name" value="SAM-dependent_MTases_sf"/>
</dbReference>
<organism evidence="2 3">
    <name type="scientific">Chrysosporum bergii ANA360D</name>
    <dbReference type="NCBI Taxonomy" id="617107"/>
    <lineage>
        <taxon>Bacteria</taxon>
        <taxon>Bacillati</taxon>
        <taxon>Cyanobacteriota</taxon>
        <taxon>Cyanophyceae</taxon>
        <taxon>Nostocales</taxon>
        <taxon>Nodulariaceae</taxon>
        <taxon>Chrysosporum</taxon>
    </lineage>
</organism>
<dbReference type="Proteomes" id="UP001159387">
    <property type="component" value="Unassembled WGS sequence"/>
</dbReference>
<gene>
    <name evidence="2" type="ORF">NWP17_05230</name>
</gene>
<sequence length="1081" mass="123555">MNSNTDIKNKLQECQQDNDNWQLTTPVALIIFNRPETTAKVFAAIRQAKPPKLLVIADGPRLNHPGEAEQCAAARAIINQVDWQCEVLTNYSDVNLGCRQRVSSGLDWVFDQVETAIILEDDCLPHHSFFRYCQELLIKYDDEQRIMMISGDNFQFGRNPTEYSYYFSRYVHCWGWATWRRAWKKYDDSMELWPELKNHGWLHDLLSHQQAADFWSGVFQATYNKSNPWDLVWEYTLWLNHGLTILPQVNLVSNLGFGSGTHTTMKDSPLANMAVEPMNFPMQHPPIIERHIAADDFTEQTQYSGTRTTKTPTKPVWLSPKCKICHSDSHYFATAKVLQKYDVNYFQCSNCGFVQTEQPYWLQEAYSQAIAISDVGLVYRNNIMADITGKLLFKYFNHEAKFLDYGGGYGLFVRLMRDKGFDFYWFDRFCQNIFAQEFELQENAQANLEVITAFELFEHLTNPRQEVKEIIDLCPNILFSTELLPEDNPRPGQWWYYAPHEGQHISIYTRKSLEILASNYHLKLYTNGKSLHLLTERENLPQDMFVKLTNNKLRPPEKQSLLMRDFNQVINKKNLNTQVLNITKSIKSINITQIKQPIIIIDGVFFQLYNTGIARVWRSLLAQWASSEFAGHILVLDRANTAPQINGIRYRSIPAYDYNNTEADKQMLQKICAEEQGKLFISTYYTTPMETTSVFMAYDMIPEVLGSNLNEHMWLEKHHAIKHASAYISISENTGQDLNKCFPDIPLESITIAHCGVDPVFSPAAENEINSFKHKYGINKPYFLLGALQGYKNSILFFQAFSQLTNKQSFDIVATGAGSQLPQEWRQYTAGCTFHGLQLTDEELRLAYAGAVALVYPSKYEGFGLPVLEALACGCPVITCPNASIPEVAGEAAIYVNDDDVTGLAEALCEVQKPTVRNTLINAGLDQCKKFSWIKMAEIISQALVDATLLFLNLREINYIIFPDWTQPEDKVGLELQGVIQTLATHPEHEKITLIINARNIAAEDAEMFLASVVMNLLMESVDINNTINISIMDELGDIQWQSLLPRIYGRLILDNEDEVALDQLSGSKLESYQLDSLAQM</sequence>
<reference evidence="2 3" key="1">
    <citation type="journal article" date="2023" name="J. Phycol.">
        <title>Chrysosporum ovalisporum is synonymous with the true-branching cyanobacterium Umezakia natans (Nostocales/Aphanizomenonaceae).</title>
        <authorList>
            <person name="McGregor G.B."/>
            <person name="Sendall B.C."/>
            <person name="Niiyama Y."/>
            <person name="Tuji A."/>
            <person name="Willis A."/>
        </authorList>
    </citation>
    <scope>NUCLEOTIDE SEQUENCE [LARGE SCALE GENOMIC DNA]</scope>
    <source>
        <strain evidence="2 3">ANA360D</strain>
    </source>
</reference>
<dbReference type="EC" id="2.4.-.-" evidence="2"/>
<keyword evidence="2" id="KW-0328">Glycosyltransferase</keyword>
<accession>A0AA43GQM8</accession>
<dbReference type="InterPro" id="IPR029044">
    <property type="entry name" value="Nucleotide-diphossugar_trans"/>
</dbReference>
<name>A0AA43GQM8_9CYAN</name>
<protein>
    <submittedName>
        <fullName evidence="2">Glycosyltransferase</fullName>
        <ecNumber evidence="2">2.4.-.-</ecNumber>
    </submittedName>
</protein>
<dbReference type="Pfam" id="PF13692">
    <property type="entry name" value="Glyco_trans_1_4"/>
    <property type="match status" value="1"/>
</dbReference>
<evidence type="ECO:0000256" key="1">
    <source>
        <dbReference type="ARBA" id="ARBA00022679"/>
    </source>
</evidence>
<dbReference type="Gene3D" id="3.40.50.150">
    <property type="entry name" value="Vaccinia Virus protein VP39"/>
    <property type="match status" value="1"/>
</dbReference>
<dbReference type="Gene3D" id="3.90.550.10">
    <property type="entry name" value="Spore Coat Polysaccharide Biosynthesis Protein SpsA, Chain A"/>
    <property type="match status" value="1"/>
</dbReference>
<dbReference type="RefSeq" id="WP_280653856.1">
    <property type="nucleotide sequence ID" value="NZ_JANQDH010000034.1"/>
</dbReference>
<dbReference type="AlphaFoldDB" id="A0AA43GQM8"/>
<dbReference type="PANTHER" id="PTHR46401">
    <property type="entry name" value="GLYCOSYLTRANSFERASE WBBK-RELATED"/>
    <property type="match status" value="1"/>
</dbReference>
<dbReference type="Gene3D" id="3.40.50.2000">
    <property type="entry name" value="Glycogen Phosphorylase B"/>
    <property type="match status" value="2"/>
</dbReference>
<evidence type="ECO:0000313" key="3">
    <source>
        <dbReference type="Proteomes" id="UP001159387"/>
    </source>
</evidence>
<dbReference type="SUPFAM" id="SSF53335">
    <property type="entry name" value="S-adenosyl-L-methionine-dependent methyltransferases"/>
    <property type="match status" value="1"/>
</dbReference>